<comment type="caution">
    <text evidence="1">The sequence shown here is derived from an EMBL/GenBank/DDBJ whole genome shotgun (WGS) entry which is preliminary data.</text>
</comment>
<protein>
    <submittedName>
        <fullName evidence="1">Uncharacterized protein</fullName>
    </submittedName>
</protein>
<gene>
    <name evidence="1" type="ORF">Tci_891006</name>
</gene>
<organism evidence="1">
    <name type="scientific">Tanacetum cinerariifolium</name>
    <name type="common">Dalmatian daisy</name>
    <name type="synonym">Chrysanthemum cinerariifolium</name>
    <dbReference type="NCBI Taxonomy" id="118510"/>
    <lineage>
        <taxon>Eukaryota</taxon>
        <taxon>Viridiplantae</taxon>
        <taxon>Streptophyta</taxon>
        <taxon>Embryophyta</taxon>
        <taxon>Tracheophyta</taxon>
        <taxon>Spermatophyta</taxon>
        <taxon>Magnoliopsida</taxon>
        <taxon>eudicotyledons</taxon>
        <taxon>Gunneridae</taxon>
        <taxon>Pentapetalae</taxon>
        <taxon>asterids</taxon>
        <taxon>campanulids</taxon>
        <taxon>Asterales</taxon>
        <taxon>Asteraceae</taxon>
        <taxon>Asteroideae</taxon>
        <taxon>Anthemideae</taxon>
        <taxon>Anthemidinae</taxon>
        <taxon>Tanacetum</taxon>
    </lineage>
</organism>
<accession>A0A699U977</accession>
<evidence type="ECO:0000313" key="1">
    <source>
        <dbReference type="EMBL" id="GFD19037.1"/>
    </source>
</evidence>
<name>A0A699U977_TANCI</name>
<dbReference type="EMBL" id="BKCJ011311614">
    <property type="protein sequence ID" value="GFD19037.1"/>
    <property type="molecule type" value="Genomic_DNA"/>
</dbReference>
<reference evidence="1" key="1">
    <citation type="journal article" date="2019" name="Sci. Rep.">
        <title>Draft genome of Tanacetum cinerariifolium, the natural source of mosquito coil.</title>
        <authorList>
            <person name="Yamashiro T."/>
            <person name="Shiraishi A."/>
            <person name="Satake H."/>
            <person name="Nakayama K."/>
        </authorList>
    </citation>
    <scope>NUCLEOTIDE SEQUENCE</scope>
</reference>
<dbReference type="AlphaFoldDB" id="A0A699U977"/>
<sequence length="76" mass="8560">MSLLQEALDACAALARRVEHLGHDKEETKEVRDNADDAQVEGRQADIYHIDMDHGTKVLSMQEDELEIQEAVEVVT</sequence>
<feature type="non-terminal residue" evidence="1">
    <location>
        <position position="76"/>
    </location>
</feature>
<proteinExistence type="predicted"/>